<organism evidence="5 6">
    <name type="scientific">Diceros bicornis minor</name>
    <name type="common">South-central black rhinoceros</name>
    <dbReference type="NCBI Taxonomy" id="77932"/>
    <lineage>
        <taxon>Eukaryota</taxon>
        <taxon>Metazoa</taxon>
        <taxon>Chordata</taxon>
        <taxon>Craniata</taxon>
        <taxon>Vertebrata</taxon>
        <taxon>Euteleostomi</taxon>
        <taxon>Mammalia</taxon>
        <taxon>Eutheria</taxon>
        <taxon>Laurasiatheria</taxon>
        <taxon>Perissodactyla</taxon>
        <taxon>Rhinocerotidae</taxon>
        <taxon>Diceros</taxon>
    </lineage>
</organism>
<comment type="function">
    <text evidence="4">Catalyzes the GTP-dependent ribosomal translocation step during translation elongation. During this step, the ribosome changes from the pre-translocational (PRE) to the post-translocational (POST) state as the newly formed A-site-bound peptidyl-tRNA and P-site-bound deacylated tRNA move to the P and E sites, respectively. Catalyzes the coordinated movement of the two tRNA molecules, the mRNA and conformational changes in the ribosome.</text>
</comment>
<dbReference type="InterPro" id="IPR014721">
    <property type="entry name" value="Ribsml_uS5_D2-typ_fold_subgr"/>
</dbReference>
<accession>A0A7J7EVP9</accession>
<dbReference type="PANTHER" id="PTHR42908:SF35">
    <property type="entry name" value="ELONGATION FACTOR 2"/>
    <property type="match status" value="1"/>
</dbReference>
<evidence type="ECO:0000256" key="3">
    <source>
        <dbReference type="ARBA" id="ARBA00022768"/>
    </source>
</evidence>
<dbReference type="GO" id="GO:0043022">
    <property type="term" value="F:ribosome binding"/>
    <property type="evidence" value="ECO:0007669"/>
    <property type="project" value="TreeGrafter"/>
</dbReference>
<name>A0A7J7EVP9_DICBM</name>
<dbReference type="GO" id="GO:0003924">
    <property type="term" value="F:GTPase activity"/>
    <property type="evidence" value="ECO:0007669"/>
    <property type="project" value="TreeGrafter"/>
</dbReference>
<dbReference type="SUPFAM" id="SSF54211">
    <property type="entry name" value="Ribosomal protein S5 domain 2-like"/>
    <property type="match status" value="1"/>
</dbReference>
<evidence type="ECO:0000256" key="2">
    <source>
        <dbReference type="ARBA" id="ARBA00022490"/>
    </source>
</evidence>
<sequence>MVQYVIKESEEHVIMEAGKLHLETCLKDLEENHTCIPIKKSDLIISYCETISKESNMLCLSKSPKKNKHLLAQTFPNGMAKNIDKGKELSRELATWLRSMNGMWQRPTRFDQVRHGGWLPVATKEGALCEENMQNVCFNVYDVTLHMDIIHSGDNQIILMA</sequence>
<dbReference type="Proteomes" id="UP000551758">
    <property type="component" value="Unassembled WGS sequence"/>
</dbReference>
<keyword evidence="2" id="KW-0963">Cytoplasm</keyword>
<evidence type="ECO:0000313" key="6">
    <source>
        <dbReference type="Proteomes" id="UP000551758"/>
    </source>
</evidence>
<dbReference type="Gene3D" id="3.30.230.10">
    <property type="match status" value="1"/>
</dbReference>
<comment type="caution">
    <text evidence="5">The sequence shown here is derived from an EMBL/GenBank/DDBJ whole genome shotgun (WGS) entry which is preliminary data.</text>
</comment>
<keyword evidence="3" id="KW-0251">Elongation factor</keyword>
<dbReference type="EMBL" id="JACDTQ010002243">
    <property type="protein sequence ID" value="KAF5919747.1"/>
    <property type="molecule type" value="Genomic_DNA"/>
</dbReference>
<keyword evidence="3" id="KW-0648">Protein biosynthesis</keyword>
<evidence type="ECO:0000256" key="4">
    <source>
        <dbReference type="ARBA" id="ARBA00024731"/>
    </source>
</evidence>
<dbReference type="GO" id="GO:1990904">
    <property type="term" value="C:ribonucleoprotein complex"/>
    <property type="evidence" value="ECO:0007669"/>
    <property type="project" value="TreeGrafter"/>
</dbReference>
<reference evidence="5 6" key="1">
    <citation type="journal article" date="2020" name="Mol. Biol. Evol.">
        <title>Interspecific Gene Flow and the Evolution of Specialization in Black and White Rhinoceros.</title>
        <authorList>
            <person name="Moodley Y."/>
            <person name="Westbury M.V."/>
            <person name="Russo I.M."/>
            <person name="Gopalakrishnan S."/>
            <person name="Rakotoarivelo A."/>
            <person name="Olsen R.A."/>
            <person name="Prost S."/>
            <person name="Tunstall T."/>
            <person name="Ryder O.A."/>
            <person name="Dalen L."/>
            <person name="Bruford M.W."/>
        </authorList>
    </citation>
    <scope>NUCLEOTIDE SEQUENCE [LARGE SCALE GENOMIC DNA]</scope>
    <source>
        <strain evidence="5">SBR-YM</strain>
        <tissue evidence="5">Skin</tissue>
    </source>
</reference>
<dbReference type="PANTHER" id="PTHR42908">
    <property type="entry name" value="TRANSLATION ELONGATION FACTOR-RELATED"/>
    <property type="match status" value="1"/>
</dbReference>
<dbReference type="AlphaFoldDB" id="A0A7J7EVP9"/>
<dbReference type="GO" id="GO:0005829">
    <property type="term" value="C:cytosol"/>
    <property type="evidence" value="ECO:0007669"/>
    <property type="project" value="TreeGrafter"/>
</dbReference>
<proteinExistence type="predicted"/>
<protein>
    <recommendedName>
        <fullName evidence="1">Elongation factor 2</fullName>
    </recommendedName>
</protein>
<dbReference type="InterPro" id="IPR020568">
    <property type="entry name" value="Ribosomal_Su5_D2-typ_SF"/>
</dbReference>
<dbReference type="GO" id="GO:0003746">
    <property type="term" value="F:translation elongation factor activity"/>
    <property type="evidence" value="ECO:0007669"/>
    <property type="project" value="UniProtKB-KW"/>
</dbReference>
<evidence type="ECO:0000256" key="1">
    <source>
        <dbReference type="ARBA" id="ARBA00017891"/>
    </source>
</evidence>
<dbReference type="Gene3D" id="3.30.70.870">
    <property type="entry name" value="Elongation Factor G (Translational Gtpase), domain 3"/>
    <property type="match status" value="1"/>
</dbReference>
<keyword evidence="6" id="KW-1185">Reference proteome</keyword>
<evidence type="ECO:0000313" key="5">
    <source>
        <dbReference type="EMBL" id="KAF5919747.1"/>
    </source>
</evidence>
<gene>
    <name evidence="5" type="ORF">HPG69_000348</name>
</gene>